<reference evidence="2 3" key="1">
    <citation type="journal article" date="2011" name="Front. Microbiol.">
        <title>Genomic signatures of strain selection and enhancement in Bacillus atrophaeus var. globigii, a historical biowarfare simulant.</title>
        <authorList>
            <person name="Gibbons H.S."/>
            <person name="Broomall S.M."/>
            <person name="McNew L.A."/>
            <person name="Daligault H."/>
            <person name="Chapman C."/>
            <person name="Bruce D."/>
            <person name="Karavis M."/>
            <person name="Krepps M."/>
            <person name="McGregor P.A."/>
            <person name="Hong C."/>
            <person name="Park K.H."/>
            <person name="Akmal A."/>
            <person name="Feldman A."/>
            <person name="Lin J.S."/>
            <person name="Chang W.E."/>
            <person name="Higgs B.W."/>
            <person name="Demirev P."/>
            <person name="Lindquist J."/>
            <person name="Liem A."/>
            <person name="Fochler E."/>
            <person name="Read T.D."/>
            <person name="Tapia R."/>
            <person name="Johnson S."/>
            <person name="Bishop-Lilly K.A."/>
            <person name="Detter C."/>
            <person name="Han C."/>
            <person name="Sozhamannan S."/>
            <person name="Rosenzweig C.N."/>
            <person name="Skowronski E.W."/>
        </authorList>
    </citation>
    <scope>NUCLEOTIDE SEQUENCE [LARGE SCALE GENOMIC DNA]</scope>
    <source>
        <strain evidence="2 3">AK5</strain>
    </source>
</reference>
<keyword evidence="3" id="KW-1185">Reference proteome</keyword>
<dbReference type="AlphaFoldDB" id="A0A432VSN6"/>
<keyword evidence="1" id="KW-0812">Transmembrane</keyword>
<name>A0A432VSN6_9GAMM</name>
<keyword evidence="1" id="KW-0472">Membrane</keyword>
<feature type="transmembrane region" description="Helical" evidence="1">
    <location>
        <begin position="20"/>
        <end position="39"/>
    </location>
</feature>
<dbReference type="NCBIfam" id="TIGR02532">
    <property type="entry name" value="IV_pilin_GFxxxE"/>
    <property type="match status" value="1"/>
</dbReference>
<accession>A0A432VSN6</accession>
<gene>
    <name evidence="2" type="ORF">CWE06_07800</name>
</gene>
<comment type="caution">
    <text evidence="2">The sequence shown here is derived from an EMBL/GenBank/DDBJ whole genome shotgun (WGS) entry which is preliminary data.</text>
</comment>
<evidence type="ECO:0000313" key="2">
    <source>
        <dbReference type="EMBL" id="RUO19429.1"/>
    </source>
</evidence>
<evidence type="ECO:0008006" key="4">
    <source>
        <dbReference type="Google" id="ProtNLM"/>
    </source>
</evidence>
<evidence type="ECO:0000313" key="3">
    <source>
        <dbReference type="Proteomes" id="UP000288212"/>
    </source>
</evidence>
<dbReference type="Proteomes" id="UP000288212">
    <property type="component" value="Unassembled WGS sequence"/>
</dbReference>
<protein>
    <recommendedName>
        <fullName evidence="4">Agglutinin biogenesis protein MshD</fullName>
    </recommendedName>
</protein>
<keyword evidence="1" id="KW-1133">Transmembrane helix</keyword>
<dbReference type="EMBL" id="PIPI01000005">
    <property type="protein sequence ID" value="RUO19429.1"/>
    <property type="molecule type" value="Genomic_DNA"/>
</dbReference>
<evidence type="ECO:0000256" key="1">
    <source>
        <dbReference type="SAM" id="Phobius"/>
    </source>
</evidence>
<dbReference type="RefSeq" id="WP_126792857.1">
    <property type="nucleotide sequence ID" value="NZ_PIPI01000005.1"/>
</dbReference>
<dbReference type="InterPro" id="IPR012902">
    <property type="entry name" value="N_methyl_site"/>
</dbReference>
<dbReference type="OrthoDB" id="5593857at2"/>
<proteinExistence type="predicted"/>
<sequence length="192" mass="20433">MAKMPRVTSASQRGFTLIEIIVGLVTLTASFVILTLMILPQAQRSAEPVLQARAAALGKALLDEISGRSFDENSDRVGGLIRCGEAGTSCTAAGSLGPESGELRPNFNDVDDYNGLVSCESPGVPVGCSDLVDALGNEIADVYRNFQYSVEVCYSDPVGLCQTDITDFKLIKVTITTPLGQEFVFSSLRGNF</sequence>
<dbReference type="PROSITE" id="PS00409">
    <property type="entry name" value="PROKAR_NTER_METHYL"/>
    <property type="match status" value="1"/>
</dbReference>
<organism evidence="2 3">
    <name type="scientific">Aliidiomarina haloalkalitolerans</name>
    <dbReference type="NCBI Taxonomy" id="859059"/>
    <lineage>
        <taxon>Bacteria</taxon>
        <taxon>Pseudomonadati</taxon>
        <taxon>Pseudomonadota</taxon>
        <taxon>Gammaproteobacteria</taxon>
        <taxon>Alteromonadales</taxon>
        <taxon>Idiomarinaceae</taxon>
        <taxon>Aliidiomarina</taxon>
    </lineage>
</organism>